<evidence type="ECO:0000313" key="2">
    <source>
        <dbReference type="Proteomes" id="UP000230423"/>
    </source>
</evidence>
<dbReference type="InterPro" id="IPR040108">
    <property type="entry name" value="Laa1/Sip1/HEATR5"/>
</dbReference>
<dbReference type="OrthoDB" id="192608at2759"/>
<dbReference type="GO" id="GO:0005794">
    <property type="term" value="C:Golgi apparatus"/>
    <property type="evidence" value="ECO:0007669"/>
    <property type="project" value="TreeGrafter"/>
</dbReference>
<dbReference type="Pfam" id="PF25468">
    <property type="entry name" value="HEAT_HEATR5A"/>
    <property type="match status" value="1"/>
</dbReference>
<proteinExistence type="predicted"/>
<dbReference type="GO" id="GO:0006897">
    <property type="term" value="P:endocytosis"/>
    <property type="evidence" value="ECO:0007669"/>
    <property type="project" value="TreeGrafter"/>
</dbReference>
<sequence length="516" mass="57035">MMGIAVEALCSRTTYADDHTIQSCVRAIHALLQCEWCQLQLMSDIKLPIELCNVLHRLILTRDNLATQQLCVDCAHAILDAARCSIRMNANLENGNLPDTTTDLDFRPKTLYAGGEGDDGIAQGTTLTFAMMELCLCVMVRQMPQINSAQMKSRSLAPLHMRRFGRLPAESAHLLRSGIQLLVNVPSLCSSKGRLVILPSVLYLIIGFIRESARVDENSFVPDLPPGHLTTVATTALQALRNLASAPPTDATLSHWITMMQSALYSILLLCDADYRKDECVLMLSCVVLASVAPRQVVLGHRESFHRLVRLIRSQLHSEHPQIVSKTLQSLSSLVARRDINGPFISSLGRDVFNVIRPLVTGDDVVAKVKDITEDQLPVIQDGFKTLEVLVTVADEKRKFSLVSLLTQSLCRLLCASSADEWRLLSQPARRIHEFALQRLNAVAPSWPVEFKQVLASHPVLKKQLESALLFQSSRQVQAQQVAKAKAVAESKNAHLSQQPTIKLTMDFNAFGKAAS</sequence>
<dbReference type="GO" id="GO:0042147">
    <property type="term" value="P:retrograde transport, endosome to Golgi"/>
    <property type="evidence" value="ECO:0007669"/>
    <property type="project" value="TreeGrafter"/>
</dbReference>
<name>A0A2G9UY45_TELCI</name>
<dbReference type="EMBL" id="KZ345283">
    <property type="protein sequence ID" value="PIO74420.1"/>
    <property type="molecule type" value="Genomic_DNA"/>
</dbReference>
<protein>
    <recommendedName>
        <fullName evidence="3">HEAT repeat protein</fullName>
    </recommendedName>
</protein>
<keyword evidence="2" id="KW-1185">Reference proteome</keyword>
<dbReference type="GO" id="GO:0005829">
    <property type="term" value="C:cytosol"/>
    <property type="evidence" value="ECO:0007669"/>
    <property type="project" value="GOC"/>
</dbReference>
<dbReference type="GO" id="GO:0030139">
    <property type="term" value="C:endocytic vesicle"/>
    <property type="evidence" value="ECO:0007669"/>
    <property type="project" value="TreeGrafter"/>
</dbReference>
<reference evidence="1 2" key="1">
    <citation type="submission" date="2015-09" db="EMBL/GenBank/DDBJ databases">
        <title>Draft genome of the parasitic nematode Teladorsagia circumcincta isolate WARC Sus (inbred).</title>
        <authorList>
            <person name="Mitreva M."/>
        </authorList>
    </citation>
    <scope>NUCLEOTIDE SEQUENCE [LARGE SCALE GENOMIC DNA]</scope>
    <source>
        <strain evidence="1 2">S</strain>
    </source>
</reference>
<dbReference type="InterPro" id="IPR016024">
    <property type="entry name" value="ARM-type_fold"/>
</dbReference>
<dbReference type="Proteomes" id="UP000230423">
    <property type="component" value="Unassembled WGS sequence"/>
</dbReference>
<gene>
    <name evidence="1" type="ORF">TELCIR_03584</name>
</gene>
<dbReference type="PANTHER" id="PTHR21663">
    <property type="entry name" value="HYPOTHETICAL HEAT DOMAIN-CONTAINING"/>
    <property type="match status" value="1"/>
</dbReference>
<evidence type="ECO:0008006" key="3">
    <source>
        <dbReference type="Google" id="ProtNLM"/>
    </source>
</evidence>
<dbReference type="SUPFAM" id="SSF48371">
    <property type="entry name" value="ARM repeat"/>
    <property type="match status" value="1"/>
</dbReference>
<dbReference type="AlphaFoldDB" id="A0A2G9UY45"/>
<organism evidence="1 2">
    <name type="scientific">Teladorsagia circumcincta</name>
    <name type="common">Brown stomach worm</name>
    <name type="synonym">Ostertagia circumcincta</name>
    <dbReference type="NCBI Taxonomy" id="45464"/>
    <lineage>
        <taxon>Eukaryota</taxon>
        <taxon>Metazoa</taxon>
        <taxon>Ecdysozoa</taxon>
        <taxon>Nematoda</taxon>
        <taxon>Chromadorea</taxon>
        <taxon>Rhabditida</taxon>
        <taxon>Rhabditina</taxon>
        <taxon>Rhabditomorpha</taxon>
        <taxon>Strongyloidea</taxon>
        <taxon>Trichostrongylidae</taxon>
        <taxon>Teladorsagia</taxon>
    </lineage>
</organism>
<dbReference type="GO" id="GO:0008104">
    <property type="term" value="P:intracellular protein localization"/>
    <property type="evidence" value="ECO:0007669"/>
    <property type="project" value="TreeGrafter"/>
</dbReference>
<dbReference type="PANTHER" id="PTHR21663:SF0">
    <property type="entry name" value="HEAT REPEAT-CONTAINING PROTEIN 5B"/>
    <property type="match status" value="1"/>
</dbReference>
<dbReference type="GO" id="GO:0016020">
    <property type="term" value="C:membrane"/>
    <property type="evidence" value="ECO:0007669"/>
    <property type="project" value="TreeGrafter"/>
</dbReference>
<evidence type="ECO:0000313" key="1">
    <source>
        <dbReference type="EMBL" id="PIO74420.1"/>
    </source>
</evidence>
<accession>A0A2G9UY45</accession>